<dbReference type="Proteomes" id="UP000198649">
    <property type="component" value="Unassembled WGS sequence"/>
</dbReference>
<keyword evidence="1" id="KW-0812">Transmembrane</keyword>
<sequence>MRIATVPLVGAGLGALVGGVLGRAAMYGIALLNPEATGRLSDDGFVMGRFTLAGSLSLVAVGAFLGLLGGVIYVVVRGLLFGPGWFRVVCVGLGAGVPVGNQVVHVDGVDFTLLQPVWLSVALFVAIPGLYGVLLTLVAERRLLWRWPVGGAPRGRLVVMSLWGARAAALALGSASLVELVGKVRELS</sequence>
<feature type="transmembrane region" description="Helical" evidence="1">
    <location>
        <begin position="116"/>
        <end position="137"/>
    </location>
</feature>
<evidence type="ECO:0000313" key="2">
    <source>
        <dbReference type="EMBL" id="SFI73275.1"/>
    </source>
</evidence>
<feature type="transmembrane region" description="Helical" evidence="1">
    <location>
        <begin position="46"/>
        <end position="76"/>
    </location>
</feature>
<reference evidence="2 3" key="1">
    <citation type="submission" date="2016-10" db="EMBL/GenBank/DDBJ databases">
        <authorList>
            <person name="de Groot N.N."/>
        </authorList>
    </citation>
    <scope>NUCLEOTIDE SEQUENCE [LARGE SCALE GENOMIC DNA]</scope>
    <source>
        <strain evidence="2 3">CGMCC 1.11156</strain>
    </source>
</reference>
<keyword evidence="3" id="KW-1185">Reference proteome</keyword>
<keyword evidence="1" id="KW-0472">Membrane</keyword>
<dbReference type="STRING" id="1005945.SAMN05216561_11280"/>
<evidence type="ECO:0000313" key="3">
    <source>
        <dbReference type="Proteomes" id="UP000198649"/>
    </source>
</evidence>
<keyword evidence="1" id="KW-1133">Transmembrane helix</keyword>
<dbReference type="RefSeq" id="WP_091114824.1">
    <property type="nucleotide sequence ID" value="NZ_BKAF01000014.1"/>
</dbReference>
<protein>
    <submittedName>
        <fullName evidence="2">Uncharacterized protein</fullName>
    </submittedName>
</protein>
<dbReference type="OrthoDB" id="3785540at2"/>
<dbReference type="EMBL" id="FOQG01000012">
    <property type="protein sequence ID" value="SFI73275.1"/>
    <property type="molecule type" value="Genomic_DNA"/>
</dbReference>
<proteinExistence type="predicted"/>
<name>A0A1I3KM91_9ACTN</name>
<accession>A0A1I3KM91</accession>
<feature type="transmembrane region" description="Helical" evidence="1">
    <location>
        <begin position="85"/>
        <end position="104"/>
    </location>
</feature>
<organism evidence="2 3">
    <name type="scientific">Nocardioides psychrotolerans</name>
    <dbReference type="NCBI Taxonomy" id="1005945"/>
    <lineage>
        <taxon>Bacteria</taxon>
        <taxon>Bacillati</taxon>
        <taxon>Actinomycetota</taxon>
        <taxon>Actinomycetes</taxon>
        <taxon>Propionibacteriales</taxon>
        <taxon>Nocardioidaceae</taxon>
        <taxon>Nocardioides</taxon>
    </lineage>
</organism>
<dbReference type="AlphaFoldDB" id="A0A1I3KM91"/>
<gene>
    <name evidence="2" type="ORF">SAMN05216561_11280</name>
</gene>
<evidence type="ECO:0000256" key="1">
    <source>
        <dbReference type="SAM" id="Phobius"/>
    </source>
</evidence>